<evidence type="ECO:0000313" key="3">
    <source>
        <dbReference type="EMBL" id="GLQ29627.1"/>
    </source>
</evidence>
<comment type="caution">
    <text evidence="3">The sequence shown here is derived from an EMBL/GenBank/DDBJ whole genome shotgun (WGS) entry which is preliminary data.</text>
</comment>
<dbReference type="PANTHER" id="PTHR30469:SF15">
    <property type="entry name" value="HLYD FAMILY OF SECRETION PROTEINS"/>
    <property type="match status" value="1"/>
</dbReference>
<organism evidence="3 4">
    <name type="scientific">Litoribrevibacter albus</name>
    <dbReference type="NCBI Taxonomy" id="1473156"/>
    <lineage>
        <taxon>Bacteria</taxon>
        <taxon>Pseudomonadati</taxon>
        <taxon>Pseudomonadota</taxon>
        <taxon>Gammaproteobacteria</taxon>
        <taxon>Oceanospirillales</taxon>
        <taxon>Oceanospirillaceae</taxon>
        <taxon>Litoribrevibacter</taxon>
    </lineage>
</organism>
<dbReference type="InterPro" id="IPR006143">
    <property type="entry name" value="RND_pump_MFP"/>
</dbReference>
<comment type="similarity">
    <text evidence="1">Belongs to the membrane fusion protein (MFP) (TC 8.A.1) family.</text>
</comment>
<dbReference type="GO" id="GO:1990281">
    <property type="term" value="C:efflux pump complex"/>
    <property type="evidence" value="ECO:0007669"/>
    <property type="project" value="TreeGrafter"/>
</dbReference>
<dbReference type="GO" id="GO:0015562">
    <property type="term" value="F:efflux transmembrane transporter activity"/>
    <property type="evidence" value="ECO:0007669"/>
    <property type="project" value="TreeGrafter"/>
</dbReference>
<dbReference type="RefSeq" id="WP_284377492.1">
    <property type="nucleotide sequence ID" value="NZ_BSNM01000002.1"/>
</dbReference>
<evidence type="ECO:0000259" key="2">
    <source>
        <dbReference type="Pfam" id="PF25917"/>
    </source>
</evidence>
<dbReference type="SUPFAM" id="SSF111369">
    <property type="entry name" value="HlyD-like secretion proteins"/>
    <property type="match status" value="1"/>
</dbReference>
<reference evidence="3" key="1">
    <citation type="journal article" date="2014" name="Int. J. Syst. Evol. Microbiol.">
        <title>Complete genome sequence of Corynebacterium casei LMG S-19264T (=DSM 44701T), isolated from a smear-ripened cheese.</title>
        <authorList>
            <consortium name="US DOE Joint Genome Institute (JGI-PGF)"/>
            <person name="Walter F."/>
            <person name="Albersmeier A."/>
            <person name="Kalinowski J."/>
            <person name="Ruckert C."/>
        </authorList>
    </citation>
    <scope>NUCLEOTIDE SEQUENCE</scope>
    <source>
        <strain evidence="3">NBRC 110071</strain>
    </source>
</reference>
<dbReference type="NCBIfam" id="TIGR01730">
    <property type="entry name" value="RND_mfp"/>
    <property type="match status" value="1"/>
</dbReference>
<sequence length="417" mass="46302">MRQFLLRGFYLLLAIGFLFLALIVIDEPVATSSDTSQSKPLPPLVSYIEVKPDHHASQIALYGELEPRWDVTIKAQVTGEVKTIAPVFEAGTLISQGAVLVDIDDTRYQAELSNAELNLSQAELALWQAKEKTELARKDWARSGFQKKPSDLVLFLPQLSLSKHNVKVAERLLSSAQRNLSYTQVKAPFSGVITERYVGLGQLVFEGDPIVRVMDHQHLLLKVSLNEEQWMNLAEDWQEKPVPLFSTHDQLLGYGKAVRGGHRVDQETRQYPLYLEVTAQTIQASERGFSHELSQELSKEQMQEKVKELGLIPGKFVRAKLPGKAKPDSLRLPQGAVTREGLVWIITPDNTLRSYTPTDVLFDGDHVIVSPPTGLDGLDNSMHNGIVRVATTPLAFYLSGLAVQPVADDLPVAQVGN</sequence>
<dbReference type="InterPro" id="IPR058625">
    <property type="entry name" value="MdtA-like_BSH"/>
</dbReference>
<reference evidence="3" key="2">
    <citation type="submission" date="2023-01" db="EMBL/GenBank/DDBJ databases">
        <title>Draft genome sequence of Litoribrevibacter albus strain NBRC 110071.</title>
        <authorList>
            <person name="Sun Q."/>
            <person name="Mori K."/>
        </authorList>
    </citation>
    <scope>NUCLEOTIDE SEQUENCE</scope>
    <source>
        <strain evidence="3">NBRC 110071</strain>
    </source>
</reference>
<protein>
    <recommendedName>
        <fullName evidence="2">Multidrug resistance protein MdtA-like barrel-sandwich hybrid domain-containing protein</fullName>
    </recommendedName>
</protein>
<gene>
    <name evidence="3" type="ORF">GCM10007876_01050</name>
</gene>
<evidence type="ECO:0000256" key="1">
    <source>
        <dbReference type="ARBA" id="ARBA00009477"/>
    </source>
</evidence>
<dbReference type="Gene3D" id="2.40.30.170">
    <property type="match status" value="1"/>
</dbReference>
<dbReference type="PANTHER" id="PTHR30469">
    <property type="entry name" value="MULTIDRUG RESISTANCE PROTEIN MDTA"/>
    <property type="match status" value="1"/>
</dbReference>
<dbReference type="Pfam" id="PF25917">
    <property type="entry name" value="BSH_RND"/>
    <property type="match status" value="1"/>
</dbReference>
<feature type="domain" description="Multidrug resistance protein MdtA-like barrel-sandwich hybrid" evidence="2">
    <location>
        <begin position="71"/>
        <end position="211"/>
    </location>
</feature>
<proteinExistence type="inferred from homology"/>
<accession>A0AA37S7H2</accession>
<dbReference type="Gene3D" id="2.40.50.100">
    <property type="match status" value="1"/>
</dbReference>
<evidence type="ECO:0000313" key="4">
    <source>
        <dbReference type="Proteomes" id="UP001161389"/>
    </source>
</evidence>
<dbReference type="AlphaFoldDB" id="A0AA37S7H2"/>
<keyword evidence="4" id="KW-1185">Reference proteome</keyword>
<dbReference type="Gene3D" id="1.10.287.470">
    <property type="entry name" value="Helix hairpin bin"/>
    <property type="match status" value="1"/>
</dbReference>
<dbReference type="EMBL" id="BSNM01000002">
    <property type="protein sequence ID" value="GLQ29627.1"/>
    <property type="molecule type" value="Genomic_DNA"/>
</dbReference>
<name>A0AA37S7H2_9GAMM</name>
<dbReference type="Proteomes" id="UP001161389">
    <property type="component" value="Unassembled WGS sequence"/>
</dbReference>